<feature type="domain" description="S1 motif" evidence="17">
    <location>
        <begin position="38"/>
        <end position="185"/>
    </location>
</feature>
<gene>
    <name evidence="15" type="primary">rne</name>
    <name evidence="18" type="ORF">E3202_08130</name>
</gene>
<dbReference type="SMART" id="SM00316">
    <property type="entry name" value="S1"/>
    <property type="match status" value="1"/>
</dbReference>
<dbReference type="GO" id="GO:0000287">
    <property type="term" value="F:magnesium ion binding"/>
    <property type="evidence" value="ECO:0007669"/>
    <property type="project" value="UniProtKB-UniRule"/>
</dbReference>
<dbReference type="Pfam" id="PF20833">
    <property type="entry name" value="RNase_E_G_Thio"/>
    <property type="match status" value="1"/>
</dbReference>
<evidence type="ECO:0000256" key="12">
    <source>
        <dbReference type="ARBA" id="ARBA00022842"/>
    </source>
</evidence>
<dbReference type="GO" id="GO:0006364">
    <property type="term" value="P:rRNA processing"/>
    <property type="evidence" value="ECO:0007669"/>
    <property type="project" value="UniProtKB-UniRule"/>
</dbReference>
<keyword evidence="19" id="KW-1185">Reference proteome</keyword>
<comment type="subunit">
    <text evidence="15">Homotetramer formed by a dimer of dimers.</text>
</comment>
<feature type="compositionally biased region" description="Polar residues" evidence="16">
    <location>
        <begin position="561"/>
        <end position="576"/>
    </location>
</feature>
<keyword evidence="12 15" id="KW-0460">Magnesium</keyword>
<feature type="compositionally biased region" description="Basic residues" evidence="16">
    <location>
        <begin position="855"/>
        <end position="864"/>
    </location>
</feature>
<keyword evidence="3 15" id="KW-0963">Cytoplasm</keyword>
<keyword evidence="9 15" id="KW-0699">rRNA-binding</keyword>
<dbReference type="PANTHER" id="PTHR30001:SF1">
    <property type="entry name" value="RIBONUCLEASE E_G-LIKE PROTEIN, CHLOROPLASTIC"/>
    <property type="match status" value="1"/>
</dbReference>
<dbReference type="GO" id="GO:0006402">
    <property type="term" value="P:mRNA catabolic process"/>
    <property type="evidence" value="ECO:0007669"/>
    <property type="project" value="UniProtKB-UniRule"/>
</dbReference>
<feature type="binding site" evidence="15">
    <location>
        <position position="370"/>
    </location>
    <ligand>
        <name>Mg(2+)</name>
        <dbReference type="ChEBI" id="CHEBI:18420"/>
        <note>catalytic</note>
    </ligand>
</feature>
<dbReference type="Proteomes" id="UP000315037">
    <property type="component" value="Unassembled WGS sequence"/>
</dbReference>
<organism evidence="18 19">
    <name type="scientific">Oecophyllibacter saccharovorans</name>
    <dbReference type="NCBI Taxonomy" id="2558360"/>
    <lineage>
        <taxon>Bacteria</taxon>
        <taxon>Pseudomonadati</taxon>
        <taxon>Pseudomonadota</taxon>
        <taxon>Alphaproteobacteria</taxon>
        <taxon>Acetobacterales</taxon>
        <taxon>Acetobacteraceae</taxon>
        <taxon>Oecophyllibacter</taxon>
    </lineage>
</organism>
<keyword evidence="11 15" id="KW-0378">Hydrolase</keyword>
<feature type="compositionally biased region" description="Basic and acidic residues" evidence="16">
    <location>
        <begin position="581"/>
        <end position="594"/>
    </location>
</feature>
<dbReference type="SUPFAM" id="SSF50249">
    <property type="entry name" value="Nucleic acid-binding proteins"/>
    <property type="match status" value="1"/>
</dbReference>
<dbReference type="EMBL" id="SORZ01000002">
    <property type="protein sequence ID" value="TPW34442.1"/>
    <property type="molecule type" value="Genomic_DNA"/>
</dbReference>
<dbReference type="GO" id="GO:0000049">
    <property type="term" value="F:tRNA binding"/>
    <property type="evidence" value="ECO:0007669"/>
    <property type="project" value="UniProtKB-KW"/>
</dbReference>
<comment type="function">
    <text evidence="15">Endoribonuclease that plays a central role in RNA processing and decay. Required for the maturation of 5S and 16S rRNAs and the majority of tRNAs. Also involved in the degradation of most mRNAs.</text>
</comment>
<dbReference type="GO" id="GO:0019843">
    <property type="term" value="F:rRNA binding"/>
    <property type="evidence" value="ECO:0007669"/>
    <property type="project" value="UniProtKB-KW"/>
</dbReference>
<keyword evidence="8 15" id="KW-0479">Metal-binding</keyword>
<feature type="compositionally biased region" description="Basic and acidic residues" evidence="16">
    <location>
        <begin position="115"/>
        <end position="129"/>
    </location>
</feature>
<comment type="subcellular location">
    <subcellularLocation>
        <location evidence="15">Cytoplasm</location>
    </subcellularLocation>
    <subcellularLocation>
        <location evidence="15">Cell inner membrane</location>
        <topology evidence="15">Peripheral membrane protein</topology>
        <orientation evidence="15">Cytoplasmic side</orientation>
    </subcellularLocation>
</comment>
<feature type="compositionally biased region" description="Basic and acidic residues" evidence="16">
    <location>
        <begin position="671"/>
        <end position="682"/>
    </location>
</feature>
<evidence type="ECO:0000256" key="14">
    <source>
        <dbReference type="ARBA" id="ARBA00023136"/>
    </source>
</evidence>
<dbReference type="AlphaFoldDB" id="A0A506UMH6"/>
<feature type="region of interest" description="Disordered" evidence="16">
    <location>
        <begin position="559"/>
        <end position="606"/>
    </location>
</feature>
<keyword evidence="5 15" id="KW-0698">rRNA processing</keyword>
<keyword evidence="10 15" id="KW-0255">Endonuclease</keyword>
<evidence type="ECO:0000313" key="19">
    <source>
        <dbReference type="Proteomes" id="UP000315037"/>
    </source>
</evidence>
<dbReference type="InterPro" id="IPR019307">
    <property type="entry name" value="RNA-bd_AU-1/RNase_E/G"/>
</dbReference>
<evidence type="ECO:0000256" key="9">
    <source>
        <dbReference type="ARBA" id="ARBA00022730"/>
    </source>
</evidence>
<dbReference type="RefSeq" id="WP_165601025.1">
    <property type="nucleotide sequence ID" value="NZ_SORZ01000002.1"/>
</dbReference>
<dbReference type="GO" id="GO:0008270">
    <property type="term" value="F:zinc ion binding"/>
    <property type="evidence" value="ECO:0007669"/>
    <property type="project" value="UniProtKB-UniRule"/>
</dbReference>
<keyword evidence="7 15" id="KW-0540">Nuclease</keyword>
<dbReference type="GO" id="GO:0008995">
    <property type="term" value="F:ribonuclease E activity"/>
    <property type="evidence" value="ECO:0007669"/>
    <property type="project" value="UniProtKB-EC"/>
</dbReference>
<dbReference type="PANTHER" id="PTHR30001">
    <property type="entry name" value="RIBONUCLEASE"/>
    <property type="match status" value="1"/>
</dbReference>
<protein>
    <recommendedName>
        <fullName evidence="15">Ribonuclease E</fullName>
        <shortName evidence="15">RNase E</shortName>
        <ecNumber evidence="15">3.1.26.12</ecNumber>
    </recommendedName>
</protein>
<evidence type="ECO:0000256" key="3">
    <source>
        <dbReference type="ARBA" id="ARBA00022490"/>
    </source>
</evidence>
<comment type="cofactor">
    <cofactor evidence="15">
        <name>Zn(2+)</name>
        <dbReference type="ChEBI" id="CHEBI:29105"/>
    </cofactor>
    <text evidence="15">Binds 2 Zn(2+) ions per homotetramer.</text>
</comment>
<keyword evidence="15" id="KW-0820">tRNA-binding</keyword>
<keyword evidence="2 15" id="KW-1003">Cell membrane</keyword>
<dbReference type="InterPro" id="IPR028878">
    <property type="entry name" value="RNase_E"/>
</dbReference>
<dbReference type="GO" id="GO:0008033">
    <property type="term" value="P:tRNA processing"/>
    <property type="evidence" value="ECO:0007669"/>
    <property type="project" value="UniProtKB-UniRule"/>
</dbReference>
<evidence type="ECO:0000256" key="7">
    <source>
        <dbReference type="ARBA" id="ARBA00022722"/>
    </source>
</evidence>
<keyword evidence="14 15" id="KW-0472">Membrane</keyword>
<dbReference type="GO" id="GO:0009898">
    <property type="term" value="C:cytoplasmic side of plasma membrane"/>
    <property type="evidence" value="ECO:0007669"/>
    <property type="project" value="UniProtKB-UniRule"/>
</dbReference>
<evidence type="ECO:0000256" key="1">
    <source>
        <dbReference type="ARBA" id="ARBA00005663"/>
    </source>
</evidence>
<feature type="binding site" evidence="15">
    <location>
        <position position="474"/>
    </location>
    <ligand>
        <name>Zn(2+)</name>
        <dbReference type="ChEBI" id="CHEBI:29105"/>
        <note>ligand shared between dimeric partners</note>
    </ligand>
</feature>
<feature type="binding site" evidence="15">
    <location>
        <position position="471"/>
    </location>
    <ligand>
        <name>Zn(2+)</name>
        <dbReference type="ChEBI" id="CHEBI:29105"/>
        <note>ligand shared between dimeric partners</note>
    </ligand>
</feature>
<feature type="region of interest" description="Required for zinc-mediated homotetramerization and catalytic activity" evidence="15">
    <location>
        <begin position="471"/>
        <end position="474"/>
    </location>
</feature>
<evidence type="ECO:0000256" key="16">
    <source>
        <dbReference type="SAM" id="MobiDB-lite"/>
    </source>
</evidence>
<dbReference type="Gene3D" id="3.40.1260.20">
    <property type="entry name" value="Ribonuclease E, catalytic domain"/>
    <property type="match status" value="1"/>
</dbReference>
<keyword evidence="6 15" id="KW-0819">tRNA processing</keyword>
<feature type="compositionally biased region" description="Low complexity" evidence="16">
    <location>
        <begin position="907"/>
        <end position="925"/>
    </location>
</feature>
<evidence type="ECO:0000256" key="2">
    <source>
        <dbReference type="ARBA" id="ARBA00022475"/>
    </source>
</evidence>
<dbReference type="HAMAP" id="MF_00970">
    <property type="entry name" value="RNase_E"/>
    <property type="match status" value="1"/>
</dbReference>
<feature type="compositionally biased region" description="Basic and acidic residues" evidence="16">
    <location>
        <begin position="824"/>
        <end position="840"/>
    </location>
</feature>
<dbReference type="InterPro" id="IPR003029">
    <property type="entry name" value="S1_domain"/>
</dbReference>
<evidence type="ECO:0000256" key="4">
    <source>
        <dbReference type="ARBA" id="ARBA00022519"/>
    </source>
</evidence>
<evidence type="ECO:0000256" key="5">
    <source>
        <dbReference type="ARBA" id="ARBA00022552"/>
    </source>
</evidence>
<evidence type="ECO:0000259" key="17">
    <source>
        <dbReference type="SMART" id="SM00316"/>
    </source>
</evidence>
<feature type="compositionally biased region" description="Basic residues" evidence="16">
    <location>
        <begin position="970"/>
        <end position="979"/>
    </location>
</feature>
<dbReference type="CDD" id="cd04453">
    <property type="entry name" value="S1_RNase_E"/>
    <property type="match status" value="1"/>
</dbReference>
<comment type="catalytic activity">
    <reaction evidence="15">
        <text>Endonucleolytic cleavage of single-stranded RNA in A- and U-rich regions.</text>
        <dbReference type="EC" id="3.1.26.12"/>
    </reaction>
</comment>
<feature type="compositionally biased region" description="Low complexity" evidence="16">
    <location>
        <begin position="933"/>
        <end position="953"/>
    </location>
</feature>
<evidence type="ECO:0000256" key="13">
    <source>
        <dbReference type="ARBA" id="ARBA00022884"/>
    </source>
</evidence>
<dbReference type="InterPro" id="IPR012340">
    <property type="entry name" value="NA-bd_OB-fold"/>
</dbReference>
<dbReference type="Pfam" id="PF10150">
    <property type="entry name" value="RNase_E_G"/>
    <property type="match status" value="1"/>
</dbReference>
<evidence type="ECO:0000256" key="15">
    <source>
        <dbReference type="HAMAP-Rule" id="MF_00970"/>
    </source>
</evidence>
<evidence type="ECO:0000256" key="6">
    <source>
        <dbReference type="ARBA" id="ARBA00022694"/>
    </source>
</evidence>
<feature type="region of interest" description="Disordered" evidence="16">
    <location>
        <begin position="629"/>
        <end position="979"/>
    </location>
</feature>
<proteinExistence type="inferred from homology"/>
<feature type="binding site" evidence="15">
    <location>
        <position position="413"/>
    </location>
    <ligand>
        <name>Mg(2+)</name>
        <dbReference type="ChEBI" id="CHEBI:18420"/>
        <note>catalytic</note>
    </ligand>
</feature>
<name>A0A506UMH6_9PROT</name>
<dbReference type="Gene3D" id="2.40.50.140">
    <property type="entry name" value="Nucleic acid-binding proteins"/>
    <property type="match status" value="1"/>
</dbReference>
<feature type="compositionally biased region" description="Pro residues" evidence="16">
    <location>
        <begin position="844"/>
        <end position="853"/>
    </location>
</feature>
<reference evidence="18 19" key="1">
    <citation type="submission" date="2019-03" db="EMBL/GenBank/DDBJ databases">
        <title>The complete genome sequence of Neokomagataea sp. Jb2 NBRC113641.</title>
        <authorList>
            <person name="Chua K.-O."/>
            <person name="Chan K.-G."/>
            <person name="See-Too W.-S."/>
        </authorList>
    </citation>
    <scope>NUCLEOTIDE SEQUENCE [LARGE SCALE GENOMIC DNA]</scope>
    <source>
        <strain evidence="18 19">Jb2</strain>
    </source>
</reference>
<dbReference type="NCBIfam" id="TIGR00757">
    <property type="entry name" value="RNaseEG"/>
    <property type="match status" value="1"/>
</dbReference>
<dbReference type="InterPro" id="IPR048583">
    <property type="entry name" value="RNase_E_G_thioredoxin-like"/>
</dbReference>
<sequence length="979" mass="107885">MTKHMLIDATHDEETRVVVMNGRRIEEYDIETSARRQLKGNIYLAKVIRIEPSLQAAFVEYGGNRHGFLPFSEIHPDYFQIPIADRAKLLELQEEEYAAEQQALEAGDDSPGPERAARDRNDRDDERPETVSGENDTGEDNTAARRTARFLRNYQIQEVIRRRQILLVQVTKEERGNKGAALSTYISLPGRYCVLMPNALRGGGVSRKITSESDRRRLRDIITGLNLPPSMAMIVRTAGGGRPGPEVTRDCDYLLQLWDDIRSRALTAIAPALVYEEANIIKRAIRDLYTRDIDDIIVDSEEAWENTREFTRQLMPHNTNKVKLWQNRGQSLFARYNVENHLEAMVAPTVQLESGGYIVINQTEALVAIDVNSGKSTSQRNIEETALRTNLEAAEEIARQLRLRDLAGLVVIDFIDMESRKHNGQVEKRLKEALRHDRARIQVGKISHFGLLEMSRQRLRPSLAETMLSPCPQCHGTGQVRGTESAVLHVLRAIEETGAAAKHPAAITVLVAPEIALYILNSKRDSLAEIEERCGMKITFEADKSLSGMDFKIVPDEEAGQVTNVRSQNPGYSQAQGYGRGAEHKHNGRERREGNGPVHQGPQPRIIDIEEADAPFIGREGEEEIVIPGRRGSRGGAGNAHSAGEANAVESGAAENGDGGRRSKRRRNRRERPAREGAEREAVAPGLGVQSAPEAVAEPESRGQNQGTGRRERPQSQERAPREAAPKAQPQRNRRRQAAPEEEITVPRSAAPAPEARAPESESQLMPGRKRTRLRRRADEEAPQTHAARETREAPAYRGPTPADPFGSGVYDIHDVFDTADASPVRRGEPAAVHETRVAEEPAPEPVKTPAPKTPARRTRTRRKAAAEVQPEAQPETVAEVAEAPAAEPGPAEEAPRKRQRTRKAAPKAAAAEAETGTEAPAPKASRARGSSAKTGAAKTGPAKTGAEKAGTGENQAAPKPIDVDEVQPAKRRAGWWSR</sequence>
<comment type="similarity">
    <text evidence="1">Belongs to the RNase E/G family. RNase G subfamily.</text>
</comment>
<keyword evidence="13 15" id="KW-0694">RNA-binding</keyword>
<keyword evidence="4 15" id="KW-0997">Cell inner membrane</keyword>
<accession>A0A506UMH6</accession>
<dbReference type="GO" id="GO:0005737">
    <property type="term" value="C:cytoplasm"/>
    <property type="evidence" value="ECO:0007669"/>
    <property type="project" value="UniProtKB-SubCell"/>
</dbReference>
<feature type="compositionally biased region" description="Low complexity" evidence="16">
    <location>
        <begin position="867"/>
        <end position="893"/>
    </location>
</feature>
<dbReference type="EC" id="3.1.26.12" evidence="15"/>
<feature type="region of interest" description="Disordered" evidence="16">
    <location>
        <begin position="100"/>
        <end position="144"/>
    </location>
</feature>
<evidence type="ECO:0000313" key="18">
    <source>
        <dbReference type="EMBL" id="TPW34442.1"/>
    </source>
</evidence>
<comment type="similarity">
    <text evidence="15">Belongs to the RNase E/G family. RNase E subfamily.</text>
</comment>
<evidence type="ECO:0000256" key="11">
    <source>
        <dbReference type="ARBA" id="ARBA00022801"/>
    </source>
</evidence>
<dbReference type="InterPro" id="IPR004659">
    <property type="entry name" value="RNase_E/G"/>
</dbReference>
<evidence type="ECO:0000256" key="10">
    <source>
        <dbReference type="ARBA" id="ARBA00022759"/>
    </source>
</evidence>
<feature type="compositionally biased region" description="Low complexity" evidence="16">
    <location>
        <begin position="747"/>
        <end position="756"/>
    </location>
</feature>
<keyword evidence="15" id="KW-0862">Zinc</keyword>
<evidence type="ECO:0000256" key="8">
    <source>
        <dbReference type="ARBA" id="ARBA00022723"/>
    </source>
</evidence>
<feature type="compositionally biased region" description="Basic and acidic residues" evidence="16">
    <location>
        <begin position="709"/>
        <end position="725"/>
    </location>
</feature>
<comment type="cofactor">
    <cofactor evidence="15">
        <name>Mg(2+)</name>
        <dbReference type="ChEBI" id="CHEBI:18420"/>
    </cofactor>
    <text evidence="15">Binds 1 Mg(2+) ion per subunit.</text>
</comment>
<comment type="caution">
    <text evidence="18">The sequence shown here is derived from an EMBL/GenBank/DDBJ whole genome shotgun (WGS) entry which is preliminary data.</text>
</comment>